<sequence>MAMTIPRHLIDVDVSEAARADRKGISAKKRIATFLSIITPSRSKNTGCGLLAQDSLRGISNTDFVPSRAPLDDLLAAISKSPIANQSSDDTADVFKAD</sequence>
<gene>
    <name evidence="1" type="ORF">QTG54_015409</name>
</gene>
<reference evidence="1" key="1">
    <citation type="submission" date="2023-06" db="EMBL/GenBank/DDBJ databases">
        <title>Survivors Of The Sea: Transcriptome response of Skeletonema marinoi to long-term dormancy.</title>
        <authorList>
            <person name="Pinder M.I.M."/>
            <person name="Kourtchenko O."/>
            <person name="Robertson E.K."/>
            <person name="Larsson T."/>
            <person name="Maumus F."/>
            <person name="Osuna-Cruz C.M."/>
            <person name="Vancaester E."/>
            <person name="Stenow R."/>
            <person name="Vandepoele K."/>
            <person name="Ploug H."/>
            <person name="Bruchert V."/>
            <person name="Godhe A."/>
            <person name="Topel M."/>
        </authorList>
    </citation>
    <scope>NUCLEOTIDE SEQUENCE</scope>
    <source>
        <strain evidence="1">R05AC</strain>
    </source>
</reference>
<evidence type="ECO:0000313" key="1">
    <source>
        <dbReference type="EMBL" id="KAK1733882.1"/>
    </source>
</evidence>
<dbReference type="EMBL" id="JATAAI010000043">
    <property type="protein sequence ID" value="KAK1733882.1"/>
    <property type="molecule type" value="Genomic_DNA"/>
</dbReference>
<keyword evidence="2" id="KW-1185">Reference proteome</keyword>
<proteinExistence type="predicted"/>
<dbReference type="AlphaFoldDB" id="A0AAD8XUR9"/>
<dbReference type="Proteomes" id="UP001224775">
    <property type="component" value="Unassembled WGS sequence"/>
</dbReference>
<protein>
    <submittedName>
        <fullName evidence="1">Uncharacterized protein</fullName>
    </submittedName>
</protein>
<comment type="caution">
    <text evidence="1">The sequence shown here is derived from an EMBL/GenBank/DDBJ whole genome shotgun (WGS) entry which is preliminary data.</text>
</comment>
<accession>A0AAD8XUR9</accession>
<organism evidence="1 2">
    <name type="scientific">Skeletonema marinoi</name>
    <dbReference type="NCBI Taxonomy" id="267567"/>
    <lineage>
        <taxon>Eukaryota</taxon>
        <taxon>Sar</taxon>
        <taxon>Stramenopiles</taxon>
        <taxon>Ochrophyta</taxon>
        <taxon>Bacillariophyta</taxon>
        <taxon>Coscinodiscophyceae</taxon>
        <taxon>Thalassiosirophycidae</taxon>
        <taxon>Thalassiosirales</taxon>
        <taxon>Skeletonemataceae</taxon>
        <taxon>Skeletonema</taxon>
        <taxon>Skeletonema marinoi-dohrnii complex</taxon>
    </lineage>
</organism>
<name>A0AAD8XUR9_9STRA</name>
<evidence type="ECO:0000313" key="2">
    <source>
        <dbReference type="Proteomes" id="UP001224775"/>
    </source>
</evidence>